<keyword evidence="13" id="KW-0520">NAD</keyword>
<reference evidence="23" key="1">
    <citation type="journal article" date="2011" name="Genome Biol.">
        <title>Comparative genomics of the social amoebae Dictyostelium discoideum and Dictyostelium purpureum.</title>
        <authorList>
            <consortium name="US DOE Joint Genome Institute (JGI-PGF)"/>
            <person name="Sucgang R."/>
            <person name="Kuo A."/>
            <person name="Tian X."/>
            <person name="Salerno W."/>
            <person name="Parikh A."/>
            <person name="Feasley C.L."/>
            <person name="Dalin E."/>
            <person name="Tu H."/>
            <person name="Huang E."/>
            <person name="Barry K."/>
            <person name="Lindquist E."/>
            <person name="Shapiro H."/>
            <person name="Bruce D."/>
            <person name="Schmutz J."/>
            <person name="Salamov A."/>
            <person name="Fey P."/>
            <person name="Gaudet P."/>
            <person name="Anjard C."/>
            <person name="Babu M.M."/>
            <person name="Basu S."/>
            <person name="Bushmanova Y."/>
            <person name="van der Wel H."/>
            <person name="Katoh-Kurasawa M."/>
            <person name="Dinh C."/>
            <person name="Coutinho P.M."/>
            <person name="Saito T."/>
            <person name="Elias M."/>
            <person name="Schaap P."/>
            <person name="Kay R.R."/>
            <person name="Henrissat B."/>
            <person name="Eichinger L."/>
            <person name="Rivero F."/>
            <person name="Putnam N.H."/>
            <person name="West C.M."/>
            <person name="Loomis W.F."/>
            <person name="Chisholm R.L."/>
            <person name="Shaulsky G."/>
            <person name="Strassmann J.E."/>
            <person name="Queller D.C."/>
            <person name="Kuspa A."/>
            <person name="Grigoriev I.V."/>
        </authorList>
    </citation>
    <scope>NUCLEOTIDE SEQUENCE [LARGE SCALE GENOMIC DNA]</scope>
    <source>
        <strain evidence="23">QSDP1</strain>
    </source>
</reference>
<dbReference type="GO" id="GO:0106414">
    <property type="term" value="F:mRNA dihydrouridine synthase activity"/>
    <property type="evidence" value="ECO:0007669"/>
    <property type="project" value="RHEA"/>
</dbReference>
<evidence type="ECO:0000256" key="4">
    <source>
        <dbReference type="ARBA" id="ARBA00022643"/>
    </source>
</evidence>
<evidence type="ECO:0000259" key="21">
    <source>
        <dbReference type="PROSITE" id="PS50103"/>
    </source>
</evidence>
<dbReference type="OMA" id="WSYIAEC"/>
<dbReference type="OrthoDB" id="259935at2759"/>
<keyword evidence="9 18" id="KW-0863">Zinc-finger</keyword>
<evidence type="ECO:0000256" key="19">
    <source>
        <dbReference type="RuleBase" id="RU291113"/>
    </source>
</evidence>
<keyword evidence="7 18" id="KW-0479">Metal-binding</keyword>
<comment type="cofactor">
    <cofactor evidence="1 19">
        <name>FMN</name>
        <dbReference type="ChEBI" id="CHEBI:58210"/>
    </cofactor>
</comment>
<dbReference type="eggNOG" id="KOG2333">
    <property type="taxonomic scope" value="Eukaryota"/>
</dbReference>
<dbReference type="RefSeq" id="XP_003286597.1">
    <property type="nucleotide sequence ID" value="XM_003286549.1"/>
</dbReference>
<keyword evidence="3 19" id="KW-0285">Flavoprotein</keyword>
<dbReference type="FunFam" id="3.20.20.70:FF:000067">
    <property type="entry name" value="tRNA-dihydrouridine(47) synthase [NAD(P)(+)]"/>
    <property type="match status" value="1"/>
</dbReference>
<dbReference type="GO" id="GO:0050660">
    <property type="term" value="F:flavin adenine dinucleotide binding"/>
    <property type="evidence" value="ECO:0007669"/>
    <property type="project" value="UniProtKB-UniRule"/>
</dbReference>
<evidence type="ECO:0000256" key="1">
    <source>
        <dbReference type="ARBA" id="ARBA00001917"/>
    </source>
</evidence>
<dbReference type="GeneID" id="10504011"/>
<dbReference type="InterPro" id="IPR013785">
    <property type="entry name" value="Aldolase_TIM"/>
</dbReference>
<dbReference type="CDD" id="cd02801">
    <property type="entry name" value="DUS_like_FMN"/>
    <property type="match status" value="1"/>
</dbReference>
<comment type="catalytic activity">
    <reaction evidence="15">
        <text>a 5,6-dihydrouridine in mRNA + NAD(+) = a uridine in mRNA + NADH + H(+)</text>
        <dbReference type="Rhea" id="RHEA:69851"/>
        <dbReference type="Rhea" id="RHEA-COMP:14658"/>
        <dbReference type="Rhea" id="RHEA-COMP:17789"/>
        <dbReference type="ChEBI" id="CHEBI:15378"/>
        <dbReference type="ChEBI" id="CHEBI:57540"/>
        <dbReference type="ChEBI" id="CHEBI:57945"/>
        <dbReference type="ChEBI" id="CHEBI:65315"/>
        <dbReference type="ChEBI" id="CHEBI:74443"/>
    </reaction>
    <physiologicalReaction direction="right-to-left" evidence="15">
        <dbReference type="Rhea" id="RHEA:69853"/>
    </physiologicalReaction>
</comment>
<evidence type="ECO:0000256" key="9">
    <source>
        <dbReference type="ARBA" id="ARBA00022771"/>
    </source>
</evidence>
<dbReference type="InterPro" id="IPR000571">
    <property type="entry name" value="Znf_CCCH"/>
</dbReference>
<dbReference type="GO" id="GO:0102265">
    <property type="term" value="F:tRNA-dihydrouridine47 synthase activity"/>
    <property type="evidence" value="ECO:0007669"/>
    <property type="project" value="UniProtKB-EC"/>
</dbReference>
<dbReference type="VEuPathDB" id="AmoebaDB:DICPUDRAFT_31125"/>
<keyword evidence="10 18" id="KW-0862">Zinc</keyword>
<sequence>LCDKMVQSEKCEYGDKCKFSHNVEEYLKTKPKSLGKCLSYEAYGKCKFGINCYFGEDHIVGNESISNPEKFNVKPVVPINDISIELQNKLKSNVYPFTKSDQYFKENNITPKQLKPRGKLAKQQNNNNKKEKEEDGDCCREEEKEEKEKEKEQEESISLKDSERPVKKVKSDELASSESEPASTSTTTQSHEHTEIDKLTPLKENEKKQFNFRDQLILAPLTTVGNLPFRRIAKKLGADITIGEMALTTKILEGSRSELALLKKHPCEDKFGIQICGSYVDTAIRCAEFIENEVECDFVDINSGCPIDMVCNMGAGAALMEKPKKVEQLLKGISSTLSCPTTIKIRIGKLEDAPTAHKIIPFLGDYGASAVTLHGRSRNQRYSRLANWEYVKQCSEVSKIPLIGNGDIYNYRDVVNIYDTSKVSSVMVARGALIKPWIFTEIKEKRDWDISATERLDLIRDYVHYGLDHWGSDKIGVDNTRKFLLNFLSFSHRYVPVGLLESVHKMNERPPPYFGRSDLETLLASNQVKDWIKISEMFLGPVSDNFVFVPKHNSNAYESQG</sequence>
<dbReference type="SUPFAM" id="SSF90229">
    <property type="entry name" value="CCCH zinc finger"/>
    <property type="match status" value="1"/>
</dbReference>
<keyword evidence="11" id="KW-0521">NADP</keyword>
<comment type="similarity">
    <text evidence="19">Belongs to the dus family. Dus3 subfamily.</text>
</comment>
<feature type="domain" description="C3H1-type" evidence="21">
    <location>
        <begin position="1"/>
        <end position="24"/>
    </location>
</feature>
<evidence type="ECO:0000256" key="20">
    <source>
        <dbReference type="SAM" id="MobiDB-lite"/>
    </source>
</evidence>
<dbReference type="SUPFAM" id="SSF51395">
    <property type="entry name" value="FMN-linked oxidoreductases"/>
    <property type="match status" value="1"/>
</dbReference>
<evidence type="ECO:0000256" key="5">
    <source>
        <dbReference type="ARBA" id="ARBA00022664"/>
    </source>
</evidence>
<evidence type="ECO:0000256" key="6">
    <source>
        <dbReference type="ARBA" id="ARBA00022694"/>
    </source>
</evidence>
<gene>
    <name evidence="22" type="ORF">DICPUDRAFT_31125</name>
</gene>
<comment type="catalytic activity">
    <reaction evidence="16">
        <text>a 5,6-dihydrouridine in mRNA + NADP(+) = a uridine in mRNA + NADPH + H(+)</text>
        <dbReference type="Rhea" id="RHEA:69855"/>
        <dbReference type="Rhea" id="RHEA-COMP:14658"/>
        <dbReference type="Rhea" id="RHEA-COMP:17789"/>
        <dbReference type="ChEBI" id="CHEBI:15378"/>
        <dbReference type="ChEBI" id="CHEBI:57783"/>
        <dbReference type="ChEBI" id="CHEBI:58349"/>
        <dbReference type="ChEBI" id="CHEBI:65315"/>
        <dbReference type="ChEBI" id="CHEBI:74443"/>
    </reaction>
    <physiologicalReaction direction="right-to-left" evidence="16">
        <dbReference type="Rhea" id="RHEA:69857"/>
    </physiologicalReaction>
</comment>
<keyword evidence="6 19" id="KW-0819">tRNA processing</keyword>
<evidence type="ECO:0000256" key="15">
    <source>
        <dbReference type="ARBA" id="ARBA00048342"/>
    </source>
</evidence>
<dbReference type="PROSITE" id="PS50103">
    <property type="entry name" value="ZF_C3H1"/>
    <property type="match status" value="1"/>
</dbReference>
<feature type="zinc finger region" description="C3H1-type" evidence="18">
    <location>
        <begin position="1"/>
        <end position="24"/>
    </location>
</feature>
<dbReference type="InterPro" id="IPR035587">
    <property type="entry name" value="DUS-like_FMN-bd"/>
</dbReference>
<evidence type="ECO:0000256" key="7">
    <source>
        <dbReference type="ARBA" id="ARBA00022723"/>
    </source>
</evidence>
<dbReference type="EMBL" id="GL871014">
    <property type="protein sequence ID" value="EGC36875.1"/>
    <property type="molecule type" value="Genomic_DNA"/>
</dbReference>
<keyword evidence="4 19" id="KW-0288">FMN</keyword>
<evidence type="ECO:0000256" key="3">
    <source>
        <dbReference type="ARBA" id="ARBA00022630"/>
    </source>
</evidence>
<evidence type="ECO:0000256" key="8">
    <source>
        <dbReference type="ARBA" id="ARBA00022737"/>
    </source>
</evidence>
<evidence type="ECO:0000256" key="2">
    <source>
        <dbReference type="ARBA" id="ARBA00012376"/>
    </source>
</evidence>
<evidence type="ECO:0000313" key="23">
    <source>
        <dbReference type="Proteomes" id="UP000001064"/>
    </source>
</evidence>
<keyword evidence="5" id="KW-0507">mRNA processing</keyword>
<dbReference type="InterPro" id="IPR036855">
    <property type="entry name" value="Znf_CCCH_sf"/>
</dbReference>
<evidence type="ECO:0000256" key="14">
    <source>
        <dbReference type="ARBA" id="ARBA00048266"/>
    </source>
</evidence>
<dbReference type="GO" id="GO:0006397">
    <property type="term" value="P:mRNA processing"/>
    <property type="evidence" value="ECO:0007669"/>
    <property type="project" value="UniProtKB-KW"/>
</dbReference>
<dbReference type="AlphaFoldDB" id="F0ZGS2"/>
<feature type="compositionally biased region" description="Basic and acidic residues" evidence="20">
    <location>
        <begin position="190"/>
        <end position="203"/>
    </location>
</feature>
<evidence type="ECO:0000256" key="11">
    <source>
        <dbReference type="ARBA" id="ARBA00022857"/>
    </source>
</evidence>
<evidence type="ECO:0000256" key="17">
    <source>
        <dbReference type="ARBA" id="ARBA00049513"/>
    </source>
</evidence>
<dbReference type="EC" id="1.3.1.-" evidence="19"/>
<dbReference type="GO" id="GO:0008270">
    <property type="term" value="F:zinc ion binding"/>
    <property type="evidence" value="ECO:0007669"/>
    <property type="project" value="UniProtKB-KW"/>
</dbReference>
<evidence type="ECO:0000256" key="13">
    <source>
        <dbReference type="ARBA" id="ARBA00023027"/>
    </source>
</evidence>
<dbReference type="Pfam" id="PF01207">
    <property type="entry name" value="Dus"/>
    <property type="match status" value="1"/>
</dbReference>
<feature type="compositionally biased region" description="Low complexity" evidence="20">
    <location>
        <begin position="176"/>
        <end position="189"/>
    </location>
</feature>
<dbReference type="InterPro" id="IPR018517">
    <property type="entry name" value="tRNA_hU_synthase_CS"/>
</dbReference>
<dbReference type="InParanoid" id="F0ZGS2"/>
<dbReference type="PANTHER" id="PTHR45846:SF1">
    <property type="entry name" value="TRNA-DIHYDROURIDINE(47) SYNTHASE [NAD(P)(+)]-LIKE"/>
    <property type="match status" value="1"/>
</dbReference>
<dbReference type="PANTHER" id="PTHR45846">
    <property type="entry name" value="TRNA-DIHYDROURIDINE(47) SYNTHASE [NAD(P)(+)]-LIKE"/>
    <property type="match status" value="1"/>
</dbReference>
<keyword evidence="12 19" id="KW-0560">Oxidoreductase</keyword>
<feature type="non-terminal residue" evidence="22">
    <location>
        <position position="1"/>
    </location>
</feature>
<evidence type="ECO:0000256" key="12">
    <source>
        <dbReference type="ARBA" id="ARBA00023002"/>
    </source>
</evidence>
<dbReference type="KEGG" id="dpp:DICPUDRAFT_31125"/>
<dbReference type="Pfam" id="PF25585">
    <property type="entry name" value="zf-CCCH_DUS3L"/>
    <property type="match status" value="1"/>
</dbReference>
<evidence type="ECO:0000256" key="16">
    <source>
        <dbReference type="ARBA" id="ARBA00049447"/>
    </source>
</evidence>
<comment type="catalytic activity">
    <reaction evidence="14">
        <text>5,6-dihydrouridine(47) in tRNA + NAD(+) = uridine(47) in tRNA + NADH + H(+)</text>
        <dbReference type="Rhea" id="RHEA:53364"/>
        <dbReference type="Rhea" id="RHEA-COMP:13539"/>
        <dbReference type="Rhea" id="RHEA-COMP:13540"/>
        <dbReference type="ChEBI" id="CHEBI:15378"/>
        <dbReference type="ChEBI" id="CHEBI:57540"/>
        <dbReference type="ChEBI" id="CHEBI:57945"/>
        <dbReference type="ChEBI" id="CHEBI:65315"/>
        <dbReference type="ChEBI" id="CHEBI:74443"/>
        <dbReference type="EC" id="1.3.1.89"/>
    </reaction>
    <physiologicalReaction direction="right-to-left" evidence="14">
        <dbReference type="Rhea" id="RHEA:53366"/>
    </physiologicalReaction>
</comment>
<evidence type="ECO:0000256" key="10">
    <source>
        <dbReference type="ARBA" id="ARBA00022833"/>
    </source>
</evidence>
<keyword evidence="23" id="KW-1185">Reference proteome</keyword>
<accession>F0ZGS2</accession>
<feature type="compositionally biased region" description="Basic and acidic residues" evidence="20">
    <location>
        <begin position="128"/>
        <end position="173"/>
    </location>
</feature>
<evidence type="ECO:0000313" key="22">
    <source>
        <dbReference type="EMBL" id="EGC36875.1"/>
    </source>
</evidence>
<dbReference type="PROSITE" id="PS01136">
    <property type="entry name" value="UPF0034"/>
    <property type="match status" value="1"/>
</dbReference>
<dbReference type="Gene3D" id="4.10.1000.10">
    <property type="entry name" value="Zinc finger, CCCH-type"/>
    <property type="match status" value="1"/>
</dbReference>
<dbReference type="Proteomes" id="UP000001064">
    <property type="component" value="Unassembled WGS sequence"/>
</dbReference>
<dbReference type="GO" id="GO:0017150">
    <property type="term" value="F:tRNA dihydrouridine synthase activity"/>
    <property type="evidence" value="ECO:0000318"/>
    <property type="project" value="GO_Central"/>
</dbReference>
<dbReference type="FunCoup" id="F0ZGS2">
    <property type="interactions" value="384"/>
</dbReference>
<evidence type="ECO:0000256" key="18">
    <source>
        <dbReference type="PROSITE-ProRule" id="PRU00723"/>
    </source>
</evidence>
<dbReference type="STRING" id="5786.F0ZGS2"/>
<dbReference type="Gene3D" id="3.20.20.70">
    <property type="entry name" value="Aldolase class I"/>
    <property type="match status" value="1"/>
</dbReference>
<comment type="catalytic activity">
    <reaction evidence="17">
        <text>5,6-dihydrouridine(47) in tRNA + NADP(+) = uridine(47) in tRNA + NADPH + H(+)</text>
        <dbReference type="Rhea" id="RHEA:53360"/>
        <dbReference type="Rhea" id="RHEA-COMP:13539"/>
        <dbReference type="Rhea" id="RHEA-COMP:13540"/>
        <dbReference type="ChEBI" id="CHEBI:15378"/>
        <dbReference type="ChEBI" id="CHEBI:57783"/>
        <dbReference type="ChEBI" id="CHEBI:58349"/>
        <dbReference type="ChEBI" id="CHEBI:65315"/>
        <dbReference type="ChEBI" id="CHEBI:74443"/>
        <dbReference type="EC" id="1.3.1.89"/>
    </reaction>
    <physiologicalReaction direction="right-to-left" evidence="17">
        <dbReference type="Rhea" id="RHEA:53362"/>
    </physiologicalReaction>
</comment>
<keyword evidence="8" id="KW-0677">Repeat</keyword>
<protein>
    <recommendedName>
        <fullName evidence="2 19">tRNA-dihydrouridine(47) synthase [NAD(P)(+)]</fullName>
        <ecNumber evidence="19">1.3.1.-</ecNumber>
    </recommendedName>
    <alternativeName>
        <fullName evidence="19">tRNA-dihydrouridine synthase 3</fullName>
    </alternativeName>
</protein>
<organism evidence="22 23">
    <name type="scientific">Dictyostelium purpureum</name>
    <name type="common">Slime mold</name>
    <dbReference type="NCBI Taxonomy" id="5786"/>
    <lineage>
        <taxon>Eukaryota</taxon>
        <taxon>Amoebozoa</taxon>
        <taxon>Evosea</taxon>
        <taxon>Eumycetozoa</taxon>
        <taxon>Dictyostelia</taxon>
        <taxon>Dictyosteliales</taxon>
        <taxon>Dictyosteliaceae</taxon>
        <taxon>Dictyostelium</taxon>
    </lineage>
</organism>
<name>F0ZGS2_DICPU</name>
<proteinExistence type="inferred from homology"/>
<feature type="region of interest" description="Disordered" evidence="20">
    <location>
        <begin position="106"/>
        <end position="203"/>
    </location>
</feature>